<dbReference type="OrthoDB" id="9809348at2"/>
<evidence type="ECO:0000256" key="5">
    <source>
        <dbReference type="SAM" id="Phobius"/>
    </source>
</evidence>
<keyword evidence="5" id="KW-1133">Transmembrane helix</keyword>
<organism evidence="7 8">
    <name type="scientific">Anaerosporobacter mobilis DSM 15930</name>
    <dbReference type="NCBI Taxonomy" id="1120996"/>
    <lineage>
        <taxon>Bacteria</taxon>
        <taxon>Bacillati</taxon>
        <taxon>Bacillota</taxon>
        <taxon>Clostridia</taxon>
        <taxon>Lachnospirales</taxon>
        <taxon>Lachnospiraceae</taxon>
        <taxon>Anaerosporobacter</taxon>
    </lineage>
</organism>
<dbReference type="SUPFAM" id="SSF158472">
    <property type="entry name" value="HAMP domain-like"/>
    <property type="match status" value="1"/>
</dbReference>
<dbReference type="InterPro" id="IPR050640">
    <property type="entry name" value="Bact_2-comp_sensor_kinase"/>
</dbReference>
<dbReference type="SMART" id="SM00304">
    <property type="entry name" value="HAMP"/>
    <property type="match status" value="1"/>
</dbReference>
<keyword evidence="3" id="KW-0808">Transferase</keyword>
<dbReference type="PROSITE" id="PS50885">
    <property type="entry name" value="HAMP"/>
    <property type="match status" value="1"/>
</dbReference>
<dbReference type="Pfam" id="PF06580">
    <property type="entry name" value="His_kinase"/>
    <property type="match status" value="1"/>
</dbReference>
<evidence type="ECO:0000313" key="7">
    <source>
        <dbReference type="EMBL" id="SHM61188.1"/>
    </source>
</evidence>
<dbReference type="STRING" id="1120996.SAMN02746066_02580"/>
<keyword evidence="5" id="KW-0812">Transmembrane</keyword>
<sequence length="605" mass="69567">MKHVKTIMNHMNIRKKLVFYSYLVITPILLIISVLLVVRNYDQTQRTRYIAQEQTVQSLEDSIEVLRNDMQNICTYLCVNEDIIRILKSTNSEELNKNFQLWLDEAPMNIVLDMIALKGYIKTIAIYPENGVNPYLRCLDSSSYVSDIESLRNSEMYQSAVEVKGAVLWQFAKKDTKSIYQANRSDKIVLYREIFDLAKKKKLGFLVIGASSDKFYELCKNAVQTKEEGVLILNPDGEELLEYGNHDRGVTTFLTKDLSWKKKGLKGVVELPDYTVLWAQKEKNNFIFCKVVPRIGFNDLLRQSVSTPLILLAVLLIGLCPIFIFISNVITKPLNQLTVAMGKFRKGDFTQKIPVNTQDELGVVAECFNIMVEDIKTLIDTNYVMALHEKESELNALQAQINPHFLYNTLDALYWRAIDCDNEEIGEDILALSNLFRLVLGQGKGIITVKEEENLIETYLHIQKMRFSKKLDYQICIDPNIENALIPKLILQPFIENAIVHGFENSGTKCMLTVEGVMIEKEKVYIEFRICDTGKGMSKEQLNEIWNVEDSKRYASQRIGHYAIKNVRERLELKYREDFSFQIKSEVGKGTTVSIIIPYEGKEVD</sequence>
<keyword evidence="5" id="KW-0472">Membrane</keyword>
<evidence type="ECO:0000256" key="3">
    <source>
        <dbReference type="ARBA" id="ARBA00022679"/>
    </source>
</evidence>
<dbReference type="SUPFAM" id="SSF55874">
    <property type="entry name" value="ATPase domain of HSP90 chaperone/DNA topoisomerase II/histidine kinase"/>
    <property type="match status" value="1"/>
</dbReference>
<dbReference type="Gene3D" id="3.30.565.10">
    <property type="entry name" value="Histidine kinase-like ATPase, C-terminal domain"/>
    <property type="match status" value="1"/>
</dbReference>
<dbReference type="Pfam" id="PF00672">
    <property type="entry name" value="HAMP"/>
    <property type="match status" value="1"/>
</dbReference>
<protein>
    <submittedName>
        <fullName evidence="7">Two-component system, sensor histidine kinase YesM</fullName>
    </submittedName>
</protein>
<feature type="transmembrane region" description="Helical" evidence="5">
    <location>
        <begin position="20"/>
        <end position="38"/>
    </location>
</feature>
<dbReference type="InterPro" id="IPR003594">
    <property type="entry name" value="HATPase_dom"/>
</dbReference>
<evidence type="ECO:0000256" key="2">
    <source>
        <dbReference type="ARBA" id="ARBA00022553"/>
    </source>
</evidence>
<dbReference type="GO" id="GO:0016020">
    <property type="term" value="C:membrane"/>
    <property type="evidence" value="ECO:0007669"/>
    <property type="project" value="UniProtKB-SubCell"/>
</dbReference>
<proteinExistence type="predicted"/>
<keyword evidence="8" id="KW-1185">Reference proteome</keyword>
<dbReference type="Pfam" id="PF02518">
    <property type="entry name" value="HATPase_c"/>
    <property type="match status" value="1"/>
</dbReference>
<feature type="transmembrane region" description="Helical" evidence="5">
    <location>
        <begin position="309"/>
        <end position="330"/>
    </location>
</feature>
<evidence type="ECO:0000256" key="1">
    <source>
        <dbReference type="ARBA" id="ARBA00004370"/>
    </source>
</evidence>
<dbReference type="Proteomes" id="UP000184038">
    <property type="component" value="Unassembled WGS sequence"/>
</dbReference>
<dbReference type="CDD" id="cd06225">
    <property type="entry name" value="HAMP"/>
    <property type="match status" value="1"/>
</dbReference>
<dbReference type="Gene3D" id="6.10.340.10">
    <property type="match status" value="1"/>
</dbReference>
<dbReference type="AlphaFoldDB" id="A0A1M7K7G8"/>
<dbReference type="PANTHER" id="PTHR34220:SF7">
    <property type="entry name" value="SENSOR HISTIDINE KINASE YPDA"/>
    <property type="match status" value="1"/>
</dbReference>
<comment type="subcellular location">
    <subcellularLocation>
        <location evidence="1">Membrane</location>
    </subcellularLocation>
</comment>
<dbReference type="RefSeq" id="WP_073288313.1">
    <property type="nucleotide sequence ID" value="NZ_FRCP01000013.1"/>
</dbReference>
<dbReference type="InterPro" id="IPR010559">
    <property type="entry name" value="Sig_transdc_His_kin_internal"/>
</dbReference>
<keyword evidence="2" id="KW-0597">Phosphoprotein</keyword>
<evidence type="ECO:0000313" key="8">
    <source>
        <dbReference type="Proteomes" id="UP000184038"/>
    </source>
</evidence>
<feature type="domain" description="HAMP" evidence="6">
    <location>
        <begin position="328"/>
        <end position="380"/>
    </location>
</feature>
<dbReference type="InterPro" id="IPR003660">
    <property type="entry name" value="HAMP_dom"/>
</dbReference>
<evidence type="ECO:0000259" key="6">
    <source>
        <dbReference type="PROSITE" id="PS50885"/>
    </source>
</evidence>
<keyword evidence="4 7" id="KW-0418">Kinase</keyword>
<name>A0A1M7K7G8_9FIRM</name>
<evidence type="ECO:0000256" key="4">
    <source>
        <dbReference type="ARBA" id="ARBA00022777"/>
    </source>
</evidence>
<dbReference type="PANTHER" id="PTHR34220">
    <property type="entry name" value="SENSOR HISTIDINE KINASE YPDA"/>
    <property type="match status" value="1"/>
</dbReference>
<gene>
    <name evidence="7" type="ORF">SAMN02746066_02580</name>
</gene>
<dbReference type="InterPro" id="IPR036890">
    <property type="entry name" value="HATPase_C_sf"/>
</dbReference>
<dbReference type="EMBL" id="FRCP01000013">
    <property type="protein sequence ID" value="SHM61188.1"/>
    <property type="molecule type" value="Genomic_DNA"/>
</dbReference>
<reference evidence="7 8" key="1">
    <citation type="submission" date="2016-11" db="EMBL/GenBank/DDBJ databases">
        <authorList>
            <person name="Jaros S."/>
            <person name="Januszkiewicz K."/>
            <person name="Wedrychowicz H."/>
        </authorList>
    </citation>
    <scope>NUCLEOTIDE SEQUENCE [LARGE SCALE GENOMIC DNA]</scope>
    <source>
        <strain evidence="7 8">DSM 15930</strain>
    </source>
</reference>
<accession>A0A1M7K7G8</accession>
<dbReference type="GO" id="GO:0000155">
    <property type="term" value="F:phosphorelay sensor kinase activity"/>
    <property type="evidence" value="ECO:0007669"/>
    <property type="project" value="InterPro"/>
</dbReference>